<dbReference type="AlphaFoldDB" id="A0A370KYQ6"/>
<evidence type="ECO:0000313" key="3">
    <source>
        <dbReference type="Proteomes" id="UP000255207"/>
    </source>
</evidence>
<comment type="caution">
    <text evidence="2">The sequence shown here is derived from an EMBL/GenBank/DDBJ whole genome shotgun (WGS) entry which is preliminary data.</text>
</comment>
<dbReference type="InterPro" id="IPR006311">
    <property type="entry name" value="TAT_signal"/>
</dbReference>
<organism evidence="2 3">
    <name type="scientific">Bosea caraganae</name>
    <dbReference type="NCBI Taxonomy" id="2763117"/>
    <lineage>
        <taxon>Bacteria</taxon>
        <taxon>Pseudomonadati</taxon>
        <taxon>Pseudomonadota</taxon>
        <taxon>Alphaproteobacteria</taxon>
        <taxon>Hyphomicrobiales</taxon>
        <taxon>Boseaceae</taxon>
        <taxon>Bosea</taxon>
    </lineage>
</organism>
<keyword evidence="1" id="KW-0732">Signal</keyword>
<protein>
    <recommendedName>
        <fullName evidence="4">Twin-arginine translocation signal domain-containing protein</fullName>
    </recommendedName>
</protein>
<dbReference type="EMBL" id="QQTP01000022">
    <property type="protein sequence ID" value="RDJ20114.1"/>
    <property type="molecule type" value="Genomic_DNA"/>
</dbReference>
<dbReference type="NCBIfam" id="TIGR01409">
    <property type="entry name" value="TAT_signal_seq"/>
    <property type="match status" value="1"/>
</dbReference>
<keyword evidence="3" id="KW-1185">Reference proteome</keyword>
<dbReference type="PROSITE" id="PS51318">
    <property type="entry name" value="TAT"/>
    <property type="match status" value="1"/>
</dbReference>
<dbReference type="RefSeq" id="WP_114832249.1">
    <property type="nucleotide sequence ID" value="NZ_QQTO01000022.1"/>
</dbReference>
<accession>A0A370KYQ6</accession>
<dbReference type="Proteomes" id="UP000255207">
    <property type="component" value="Unassembled WGS sequence"/>
</dbReference>
<reference evidence="3" key="1">
    <citation type="submission" date="2018-07" db="EMBL/GenBank/DDBJ databases">
        <authorList>
            <person name="Safronova V.I."/>
            <person name="Chirak E.R."/>
            <person name="Sazanova A.L."/>
        </authorList>
    </citation>
    <scope>NUCLEOTIDE SEQUENCE [LARGE SCALE GENOMIC DNA]</scope>
    <source>
        <strain evidence="3">RCAM04685</strain>
    </source>
</reference>
<sequence length="200" mass="21286">MKATRRNFMAGAAAIAVTGAPALALAAGQSDPFLVALAEYEAVHAVWLAKLEMVSEANLAAVAEAGPAPSISFNGQTMNEARNDYDIDRFFHPFADGGRVMSEAKAKARRQVVAWRAANYAAGITHRVDELQDAADEDSSTDSKKLDAAFATVPTTKAGFVAYLDLMDREWEYLAGRASGEPPMELKTAFLALCGDAAPD</sequence>
<gene>
    <name evidence="2" type="ORF">DWE98_26120</name>
</gene>
<feature type="chain" id="PRO_5030068166" description="Twin-arginine translocation signal domain-containing protein" evidence="1">
    <location>
        <begin position="27"/>
        <end position="200"/>
    </location>
</feature>
<name>A0A370KYQ6_9HYPH</name>
<proteinExistence type="predicted"/>
<feature type="signal peptide" evidence="1">
    <location>
        <begin position="1"/>
        <end position="26"/>
    </location>
</feature>
<dbReference type="InterPro" id="IPR019546">
    <property type="entry name" value="TAT_signal_bac_arc"/>
</dbReference>
<evidence type="ECO:0000256" key="1">
    <source>
        <dbReference type="SAM" id="SignalP"/>
    </source>
</evidence>
<evidence type="ECO:0000313" key="2">
    <source>
        <dbReference type="EMBL" id="RDJ20114.1"/>
    </source>
</evidence>
<evidence type="ECO:0008006" key="4">
    <source>
        <dbReference type="Google" id="ProtNLM"/>
    </source>
</evidence>